<protein>
    <recommendedName>
        <fullName evidence="4">N-acetylneuraminate lyase</fullName>
        <ecNumber evidence="4">4.1.3.3</ecNumber>
    </recommendedName>
</protein>
<gene>
    <name evidence="12" type="ORF">GSBLH_T00003380001</name>
</gene>
<evidence type="ECO:0000256" key="6">
    <source>
        <dbReference type="ARBA" id="ARBA00023239"/>
    </source>
</evidence>
<feature type="binding site" evidence="11">
    <location>
        <position position="230"/>
    </location>
    <ligand>
        <name>pyruvate</name>
        <dbReference type="ChEBI" id="CHEBI:15361"/>
    </ligand>
</feature>
<dbReference type="PANTHER" id="PTHR12128">
    <property type="entry name" value="DIHYDRODIPICOLINATE SYNTHASE"/>
    <property type="match status" value="1"/>
</dbReference>
<name>D8M5R6_BLAHO</name>
<dbReference type="Gene3D" id="3.20.20.70">
    <property type="entry name" value="Aldolase class I"/>
    <property type="match status" value="1"/>
</dbReference>
<dbReference type="AlphaFoldDB" id="D8M5R6"/>
<evidence type="ECO:0000256" key="1">
    <source>
        <dbReference type="ARBA" id="ARBA00004496"/>
    </source>
</evidence>
<dbReference type="EMBL" id="FN668661">
    <property type="protein sequence ID" value="CBK23515.2"/>
    <property type="molecule type" value="Genomic_DNA"/>
</dbReference>
<reference evidence="12" key="1">
    <citation type="submission" date="2010-02" db="EMBL/GenBank/DDBJ databases">
        <title>Sequencing and annotation of the Blastocystis hominis genome.</title>
        <authorList>
            <person name="Wincker P."/>
        </authorList>
    </citation>
    <scope>NUCLEOTIDE SEQUENCE</scope>
    <source>
        <strain evidence="12">Singapore isolate B</strain>
    </source>
</reference>
<evidence type="ECO:0000313" key="13">
    <source>
        <dbReference type="Proteomes" id="UP000008312"/>
    </source>
</evidence>
<organism evidence="12">
    <name type="scientific">Blastocystis hominis</name>
    <dbReference type="NCBI Taxonomy" id="12968"/>
    <lineage>
        <taxon>Eukaryota</taxon>
        <taxon>Sar</taxon>
        <taxon>Stramenopiles</taxon>
        <taxon>Bigyra</taxon>
        <taxon>Opalozoa</taxon>
        <taxon>Opalinata</taxon>
        <taxon>Blastocystidae</taxon>
        <taxon>Blastocystis</taxon>
    </lineage>
</organism>
<dbReference type="GO" id="GO:0008747">
    <property type="term" value="F:N-acetylneuraminate lyase activity"/>
    <property type="evidence" value="ECO:0007669"/>
    <property type="project" value="UniProtKB-EC"/>
</dbReference>
<dbReference type="Pfam" id="PF00701">
    <property type="entry name" value="DHDPS"/>
    <property type="match status" value="1"/>
</dbReference>
<keyword evidence="5" id="KW-0963">Cytoplasm</keyword>
<evidence type="ECO:0000256" key="7">
    <source>
        <dbReference type="ARBA" id="ARBA00023277"/>
    </source>
</evidence>
<feature type="active site" description="Proton donor/acceptor" evidence="10">
    <location>
        <position position="158"/>
    </location>
</feature>
<sequence>MKTEFSNARRFYYKDPADPSSFVFEGLCCAVHSPMNEDLSLNLDAVEPMAKHLVDSHVTGAFVCGTTGESILLSVEEREALAEKWIEVGHKYGLCVIIQIGHETLSVAQQLGRHAAEHGADAVALVPPRFFAPRSLGHLVQWIEDVAKVIPKLPVFYYHLDIVNYTPYPIHNFLELAAPRIPNLCGMKFTDYNSFEMGLCLDASNGRYTVMMGREEAMLAALATGCSGFVGSTFSVAGKLFDRILNAFAKGDWAEARKDMSRARQFISLVNYAGNKYGEGVDSITLFKAIWGFQGVEAGPSRTFG</sequence>
<dbReference type="GO" id="GO:0005737">
    <property type="term" value="C:cytoplasm"/>
    <property type="evidence" value="ECO:0007669"/>
    <property type="project" value="UniProtKB-SubCell"/>
</dbReference>
<dbReference type="OMA" id="LYEYNQC"/>
<dbReference type="Proteomes" id="UP000008312">
    <property type="component" value="Unassembled WGS sequence"/>
</dbReference>
<evidence type="ECO:0000256" key="3">
    <source>
        <dbReference type="ARBA" id="ARBA00006324"/>
    </source>
</evidence>
<dbReference type="SUPFAM" id="SSF51569">
    <property type="entry name" value="Aldolase"/>
    <property type="match status" value="1"/>
</dbReference>
<dbReference type="InParanoid" id="D8M5R6"/>
<evidence type="ECO:0000313" key="12">
    <source>
        <dbReference type="EMBL" id="CBK23515.2"/>
    </source>
</evidence>
<dbReference type="OrthoDB" id="191315at2759"/>
<evidence type="ECO:0000256" key="10">
    <source>
        <dbReference type="PIRSR" id="PIRSR001365-1"/>
    </source>
</evidence>
<dbReference type="RefSeq" id="XP_012897563.1">
    <property type="nucleotide sequence ID" value="XM_013042109.1"/>
</dbReference>
<evidence type="ECO:0000256" key="11">
    <source>
        <dbReference type="PIRSR" id="PIRSR001365-2"/>
    </source>
</evidence>
<feature type="active site" description="Schiff-base intermediate with substrate" evidence="10">
    <location>
        <position position="188"/>
    </location>
</feature>
<comment type="subcellular location">
    <subcellularLocation>
        <location evidence="1">Cytoplasm</location>
    </subcellularLocation>
</comment>
<dbReference type="SMART" id="SM01130">
    <property type="entry name" value="DHDPS"/>
    <property type="match status" value="1"/>
</dbReference>
<accession>D8M5R6</accession>
<evidence type="ECO:0000256" key="9">
    <source>
        <dbReference type="PIRNR" id="PIRNR001365"/>
    </source>
</evidence>
<comment type="pathway">
    <text evidence="2">Amino-sugar metabolism; N-acetylneuraminate degradation.</text>
</comment>
<proteinExistence type="inferred from homology"/>
<dbReference type="InterPro" id="IPR013785">
    <property type="entry name" value="Aldolase_TIM"/>
</dbReference>
<dbReference type="PANTHER" id="PTHR12128:SF21">
    <property type="entry name" value="N-ACETYLNEURAMINATE LYASE"/>
    <property type="match status" value="1"/>
</dbReference>
<keyword evidence="13" id="KW-1185">Reference proteome</keyword>
<comment type="similarity">
    <text evidence="3">Belongs to the DapA family. NanA subfamily.</text>
</comment>
<keyword evidence="7" id="KW-0119">Carbohydrate metabolism</keyword>
<evidence type="ECO:0000256" key="2">
    <source>
        <dbReference type="ARBA" id="ARBA00004878"/>
    </source>
</evidence>
<dbReference type="EC" id="4.1.3.3" evidence="4"/>
<dbReference type="GeneID" id="24920482"/>
<dbReference type="InterPro" id="IPR002220">
    <property type="entry name" value="DapA-like"/>
</dbReference>
<evidence type="ECO:0000256" key="8">
    <source>
        <dbReference type="ARBA" id="ARBA00044906"/>
    </source>
</evidence>
<comment type="catalytic activity">
    <reaction evidence="8">
        <text>aceneuramate = aldehydo-N-acetyl-D-mannosamine + pyruvate</text>
        <dbReference type="Rhea" id="RHEA:23296"/>
        <dbReference type="ChEBI" id="CHEBI:15361"/>
        <dbReference type="ChEBI" id="CHEBI:17122"/>
        <dbReference type="ChEBI" id="CHEBI:173083"/>
        <dbReference type="EC" id="4.1.3.3"/>
    </reaction>
</comment>
<evidence type="ECO:0000256" key="4">
    <source>
        <dbReference type="ARBA" id="ARBA00012911"/>
    </source>
</evidence>
<feature type="binding site" evidence="11">
    <location>
        <position position="67"/>
    </location>
    <ligand>
        <name>pyruvate</name>
        <dbReference type="ChEBI" id="CHEBI:15361"/>
    </ligand>
</feature>
<evidence type="ECO:0000256" key="5">
    <source>
        <dbReference type="ARBA" id="ARBA00022490"/>
    </source>
</evidence>
<dbReference type="PIRSF" id="PIRSF001365">
    <property type="entry name" value="DHDPS"/>
    <property type="match status" value="1"/>
</dbReference>
<keyword evidence="6 9" id="KW-0456">Lyase</keyword>